<dbReference type="InterPro" id="IPR023210">
    <property type="entry name" value="NADP_OxRdtase_dom"/>
</dbReference>
<dbReference type="Proteomes" id="UP000676325">
    <property type="component" value="Unassembled WGS sequence"/>
</dbReference>
<reference evidence="3" key="1">
    <citation type="submission" date="2021-04" db="EMBL/GenBank/DDBJ databases">
        <title>Genome based classification of Actinospica acidithermotolerans sp. nov., an actinobacterium isolated from an Indonesian hot spring.</title>
        <authorList>
            <person name="Kusuma A.B."/>
            <person name="Putra K.E."/>
            <person name="Nafisah S."/>
            <person name="Loh J."/>
            <person name="Nouioui I."/>
            <person name="Goodfellow M."/>
        </authorList>
    </citation>
    <scope>NUCLEOTIDE SEQUENCE</scope>
    <source>
        <strain evidence="3">MGRD01-02</strain>
    </source>
</reference>
<dbReference type="PANTHER" id="PTHR43625:SF40">
    <property type="entry name" value="ALDO-KETO REDUCTASE YAKC [NADP(+)]"/>
    <property type="match status" value="1"/>
</dbReference>
<protein>
    <submittedName>
        <fullName evidence="3">Aldo/keto reductase</fullName>
    </submittedName>
</protein>
<dbReference type="SUPFAM" id="SSF51430">
    <property type="entry name" value="NAD(P)-linked oxidoreductase"/>
    <property type="match status" value="1"/>
</dbReference>
<dbReference type="InterPro" id="IPR036812">
    <property type="entry name" value="NAD(P)_OxRdtase_dom_sf"/>
</dbReference>
<evidence type="ECO:0000313" key="4">
    <source>
        <dbReference type="Proteomes" id="UP000676325"/>
    </source>
</evidence>
<evidence type="ECO:0000313" key="3">
    <source>
        <dbReference type="EMBL" id="MBR7826196.1"/>
    </source>
</evidence>
<comment type="caution">
    <text evidence="3">The sequence shown here is derived from an EMBL/GenBank/DDBJ whole genome shotgun (WGS) entry which is preliminary data.</text>
</comment>
<proteinExistence type="predicted"/>
<keyword evidence="1" id="KW-0560">Oxidoreductase</keyword>
<keyword evidence="4" id="KW-1185">Reference proteome</keyword>
<dbReference type="GO" id="GO:0016491">
    <property type="term" value="F:oxidoreductase activity"/>
    <property type="evidence" value="ECO:0007669"/>
    <property type="project" value="UniProtKB-KW"/>
</dbReference>
<dbReference type="Gene3D" id="3.20.20.100">
    <property type="entry name" value="NADP-dependent oxidoreductase domain"/>
    <property type="match status" value="1"/>
</dbReference>
<feature type="domain" description="NADP-dependent oxidoreductase" evidence="2">
    <location>
        <begin position="16"/>
        <end position="310"/>
    </location>
</feature>
<name>A0A941IJY9_9ACTN</name>
<dbReference type="EMBL" id="JAGSOH010000014">
    <property type="protein sequence ID" value="MBR7826196.1"/>
    <property type="molecule type" value="Genomic_DNA"/>
</dbReference>
<sequence>MVPKRRLGIDGLEVSEIGLGFMPMSEFYGPADEKACEQAVRRAVELGVTFIDTASAYGSESYGESANEDLLGRALRGRRDDVVLATKFGVRRVGGDRIADNSAVHIRDSIDASLRRLGTEYIDLYYMHRRDPLVPIEETVGVMSELVTAGKVRHLGLSEVAGDTLRKACKVYQISAVQCEYSLMSRHIEDDLLEVARAWGVGLVAYAPLGRALLTNEWSRVRVDDPRDVRFTIPRFRQSNLRSNLDLVARVKPLAAELECSLAQLALAWLLRKGEDIVPIPGTRRISHLEENAGACAVRDRLTAQHMEVLETVFQPKAVAGERNSPEAMTFMSLEP</sequence>
<evidence type="ECO:0000256" key="1">
    <source>
        <dbReference type="ARBA" id="ARBA00023002"/>
    </source>
</evidence>
<dbReference type="PANTHER" id="PTHR43625">
    <property type="entry name" value="AFLATOXIN B1 ALDEHYDE REDUCTASE"/>
    <property type="match status" value="1"/>
</dbReference>
<dbReference type="AlphaFoldDB" id="A0A941IJY9"/>
<accession>A0A941IJY9</accession>
<gene>
    <name evidence="3" type="ORF">KDK95_07775</name>
</gene>
<dbReference type="GO" id="GO:0005737">
    <property type="term" value="C:cytoplasm"/>
    <property type="evidence" value="ECO:0007669"/>
    <property type="project" value="TreeGrafter"/>
</dbReference>
<organism evidence="3 4">
    <name type="scientific">Actinospica acidithermotolerans</name>
    <dbReference type="NCBI Taxonomy" id="2828514"/>
    <lineage>
        <taxon>Bacteria</taxon>
        <taxon>Bacillati</taxon>
        <taxon>Actinomycetota</taxon>
        <taxon>Actinomycetes</taxon>
        <taxon>Catenulisporales</taxon>
        <taxon>Actinospicaceae</taxon>
        <taxon>Actinospica</taxon>
    </lineage>
</organism>
<dbReference type="InterPro" id="IPR050791">
    <property type="entry name" value="Aldo-Keto_reductase"/>
</dbReference>
<dbReference type="Pfam" id="PF00248">
    <property type="entry name" value="Aldo_ket_red"/>
    <property type="match status" value="1"/>
</dbReference>
<evidence type="ECO:0000259" key="2">
    <source>
        <dbReference type="Pfam" id="PF00248"/>
    </source>
</evidence>